<dbReference type="Gene3D" id="1.10.150.130">
    <property type="match status" value="1"/>
</dbReference>
<keyword evidence="9 10" id="KW-0131">Cell cycle</keyword>
<evidence type="ECO:0000313" key="14">
    <source>
        <dbReference type="Proteomes" id="UP000095706"/>
    </source>
</evidence>
<evidence type="ECO:0000256" key="9">
    <source>
        <dbReference type="ARBA" id="ARBA00023306"/>
    </source>
</evidence>
<proteinExistence type="inferred from homology"/>
<evidence type="ECO:0000256" key="3">
    <source>
        <dbReference type="ARBA" id="ARBA00022490"/>
    </source>
</evidence>
<dbReference type="CDD" id="cd00798">
    <property type="entry name" value="INT_XerDC_C"/>
    <property type="match status" value="1"/>
</dbReference>
<dbReference type="InterPro" id="IPR013762">
    <property type="entry name" value="Integrase-like_cat_sf"/>
</dbReference>
<dbReference type="SUPFAM" id="SSF56349">
    <property type="entry name" value="DNA breaking-rejoining enzymes"/>
    <property type="match status" value="1"/>
</dbReference>
<dbReference type="InterPro" id="IPR004107">
    <property type="entry name" value="Integrase_SAM-like_N"/>
</dbReference>
<dbReference type="SUPFAM" id="SSF47823">
    <property type="entry name" value="lambda integrase-like, N-terminal domain"/>
    <property type="match status" value="1"/>
</dbReference>
<keyword evidence="5 10" id="KW-0159">Chromosome partition</keyword>
<dbReference type="GO" id="GO:0051301">
    <property type="term" value="P:cell division"/>
    <property type="evidence" value="ECO:0007669"/>
    <property type="project" value="UniProtKB-KW"/>
</dbReference>
<dbReference type="GO" id="GO:0003677">
    <property type="term" value="F:DNA binding"/>
    <property type="evidence" value="ECO:0007669"/>
    <property type="project" value="UniProtKB-UniRule"/>
</dbReference>
<reference evidence="13 14" key="1">
    <citation type="submission" date="2015-09" db="EMBL/GenBank/DDBJ databases">
        <authorList>
            <consortium name="Pathogen Informatics"/>
        </authorList>
    </citation>
    <scope>NUCLEOTIDE SEQUENCE [LARGE SCALE GENOMIC DNA]</scope>
    <source>
        <strain evidence="13 14">2789STDY5608849</strain>
    </source>
</reference>
<evidence type="ECO:0000256" key="5">
    <source>
        <dbReference type="ARBA" id="ARBA00022829"/>
    </source>
</evidence>
<keyword evidence="7 10" id="KW-0238">DNA-binding</keyword>
<dbReference type="InterPro" id="IPR050090">
    <property type="entry name" value="Tyrosine_recombinase_XerCD"/>
</dbReference>
<dbReference type="InterPro" id="IPR002104">
    <property type="entry name" value="Integrase_catalytic"/>
</dbReference>
<dbReference type="InterPro" id="IPR010998">
    <property type="entry name" value="Integrase_recombinase_N"/>
</dbReference>
<dbReference type="NCBIfam" id="TIGR02225">
    <property type="entry name" value="recomb_XerD"/>
    <property type="match status" value="1"/>
</dbReference>
<dbReference type="PROSITE" id="PS51900">
    <property type="entry name" value="CB"/>
    <property type="match status" value="1"/>
</dbReference>
<evidence type="ECO:0000259" key="11">
    <source>
        <dbReference type="PROSITE" id="PS51898"/>
    </source>
</evidence>
<feature type="active site" description="O-(3'-phospho-DNA)-tyrosine intermediate" evidence="10">
    <location>
        <position position="274"/>
    </location>
</feature>
<feature type="active site" evidence="10">
    <location>
        <position position="265"/>
    </location>
</feature>
<comment type="caution">
    <text evidence="10">Lacks conserved residue(s) required for the propagation of feature annotation.</text>
</comment>
<dbReference type="InterPro" id="IPR011010">
    <property type="entry name" value="DNA_brk_join_enz"/>
</dbReference>
<dbReference type="PROSITE" id="PS51898">
    <property type="entry name" value="TYR_RECOMBINASE"/>
    <property type="match status" value="1"/>
</dbReference>
<keyword evidence="3 10" id="KW-0963">Cytoplasm</keyword>
<dbReference type="Gene3D" id="1.10.443.10">
    <property type="entry name" value="Intergrase catalytic core"/>
    <property type="match status" value="1"/>
</dbReference>
<dbReference type="Pfam" id="PF00589">
    <property type="entry name" value="Phage_integrase"/>
    <property type="match status" value="1"/>
</dbReference>
<sequence>MQETIQSFTDYLQTEKKASKNTEVSYQRDLRKLAVFLKEHGIEKPEQMNATVLNSYLLYLEREHFSPATISRSIAAIHMFCQYACQEGIMVSDPSKALQPPKVERKMPEILSIAEVDLLLCQPKTDTPKGIRDKAMLEMLYATGIRVSELIHLKTQDVNLMMGYITCRDEKERIVPFGGPAKKALEQYLGSARAALMHGRDDDILFVNCSGGPMSRQGFWKILKSYAKSAGITADITPHTLRHSFATHLLQNGADLKSVQEMMGHADISTTQMYLHLGVNKIRDVYQKAHPRK</sequence>
<dbReference type="EMBL" id="CYYV01000003">
    <property type="protein sequence ID" value="CUN85178.1"/>
    <property type="molecule type" value="Genomic_DNA"/>
</dbReference>
<organism evidence="13 14">
    <name type="scientific">Fusicatenibacter saccharivorans</name>
    <dbReference type="NCBI Taxonomy" id="1150298"/>
    <lineage>
        <taxon>Bacteria</taxon>
        <taxon>Bacillati</taxon>
        <taxon>Bacillota</taxon>
        <taxon>Clostridia</taxon>
        <taxon>Lachnospirales</taxon>
        <taxon>Lachnospiraceae</taxon>
        <taxon>Fusicatenibacter</taxon>
    </lineage>
</organism>
<evidence type="ECO:0000256" key="4">
    <source>
        <dbReference type="ARBA" id="ARBA00022618"/>
    </source>
</evidence>
<dbReference type="GO" id="GO:0005737">
    <property type="term" value="C:cytoplasm"/>
    <property type="evidence" value="ECO:0007669"/>
    <property type="project" value="UniProtKB-SubCell"/>
</dbReference>
<evidence type="ECO:0000256" key="8">
    <source>
        <dbReference type="ARBA" id="ARBA00023172"/>
    </source>
</evidence>
<evidence type="ECO:0000256" key="6">
    <source>
        <dbReference type="ARBA" id="ARBA00022908"/>
    </source>
</evidence>
<keyword evidence="4 10" id="KW-0132">Cell division</keyword>
<evidence type="ECO:0000256" key="1">
    <source>
        <dbReference type="ARBA" id="ARBA00004496"/>
    </source>
</evidence>
<dbReference type="GO" id="GO:0009037">
    <property type="term" value="F:tyrosine-based site-specific recombinase activity"/>
    <property type="evidence" value="ECO:0007669"/>
    <property type="project" value="UniProtKB-UniRule"/>
</dbReference>
<dbReference type="AlphaFoldDB" id="A0A174ACF1"/>
<comment type="subcellular location">
    <subcellularLocation>
        <location evidence="1 10">Cytoplasm</location>
    </subcellularLocation>
</comment>
<comment type="subunit">
    <text evidence="10">Forms a cyclic heterotetrameric complex composed of two molecules of XerC and two molecules of XerD.</text>
</comment>
<comment type="similarity">
    <text evidence="10">Belongs to the 'phage' integrase family. XerC subfamily.</text>
</comment>
<evidence type="ECO:0000256" key="10">
    <source>
        <dbReference type="HAMAP-Rule" id="MF_01808"/>
    </source>
</evidence>
<dbReference type="InterPro" id="IPR044068">
    <property type="entry name" value="CB"/>
</dbReference>
<dbReference type="NCBIfam" id="NF001399">
    <property type="entry name" value="PRK00283.1"/>
    <property type="match status" value="1"/>
</dbReference>
<dbReference type="GO" id="GO:0007059">
    <property type="term" value="P:chromosome segregation"/>
    <property type="evidence" value="ECO:0007669"/>
    <property type="project" value="UniProtKB-UniRule"/>
</dbReference>
<feature type="active site" evidence="10">
    <location>
        <position position="146"/>
    </location>
</feature>
<dbReference type="PANTHER" id="PTHR30349:SF81">
    <property type="entry name" value="TYROSINE RECOMBINASE XERC"/>
    <property type="match status" value="1"/>
</dbReference>
<comment type="function">
    <text evidence="10">Site-specific tyrosine recombinase, which acts by catalyzing the cutting and rejoining of the recombining DNA molecules. The XerC-XerD complex is essential to convert dimers of the bacterial chromosome into monomers to permit their segregation at cell division. It also contributes to the segregational stability of plasmids.</text>
</comment>
<name>A0A174ACF1_9FIRM</name>
<evidence type="ECO:0000256" key="2">
    <source>
        <dbReference type="ARBA" id="ARBA00010450"/>
    </source>
</evidence>
<dbReference type="HAMAP" id="MF_01808">
    <property type="entry name" value="Recomb_XerC_XerD"/>
    <property type="match status" value="1"/>
</dbReference>
<gene>
    <name evidence="13" type="primary">xerD_1</name>
    <name evidence="10" type="synonym">xerC</name>
    <name evidence="13" type="ORF">ERS852406_00806</name>
</gene>
<evidence type="ECO:0000313" key="13">
    <source>
        <dbReference type="EMBL" id="CUN85178.1"/>
    </source>
</evidence>
<accession>A0A174ACF1</accession>
<dbReference type="InterPro" id="IPR023009">
    <property type="entry name" value="Tyrosine_recombinase_XerC/XerD"/>
</dbReference>
<dbReference type="RefSeq" id="WP_055226516.1">
    <property type="nucleotide sequence ID" value="NZ_CYYV01000003.1"/>
</dbReference>
<comment type="similarity">
    <text evidence="2">Belongs to the 'phage' integrase family. XerD subfamily.</text>
</comment>
<dbReference type="GO" id="GO:0006313">
    <property type="term" value="P:DNA transposition"/>
    <property type="evidence" value="ECO:0007669"/>
    <property type="project" value="UniProtKB-UniRule"/>
</dbReference>
<dbReference type="InterPro" id="IPR011932">
    <property type="entry name" value="Recomb_XerD"/>
</dbReference>
<dbReference type="PANTHER" id="PTHR30349">
    <property type="entry name" value="PHAGE INTEGRASE-RELATED"/>
    <property type="match status" value="1"/>
</dbReference>
<dbReference type="Proteomes" id="UP000095706">
    <property type="component" value="Unassembled WGS sequence"/>
</dbReference>
<keyword evidence="6 10" id="KW-0229">DNA integration</keyword>
<protein>
    <recommendedName>
        <fullName evidence="10">Tyrosine recombinase XerC</fullName>
    </recommendedName>
</protein>
<feature type="domain" description="Core-binding (CB)" evidence="12">
    <location>
        <begin position="1"/>
        <end position="85"/>
    </location>
</feature>
<dbReference type="Pfam" id="PF02899">
    <property type="entry name" value="Phage_int_SAM_1"/>
    <property type="match status" value="1"/>
</dbReference>
<keyword evidence="8 10" id="KW-0233">DNA recombination</keyword>
<feature type="active site" evidence="10">
    <location>
        <position position="239"/>
    </location>
</feature>
<feature type="domain" description="Tyr recombinase" evidence="11">
    <location>
        <begin position="106"/>
        <end position="287"/>
    </location>
</feature>
<evidence type="ECO:0000259" key="12">
    <source>
        <dbReference type="PROSITE" id="PS51900"/>
    </source>
</evidence>
<evidence type="ECO:0000256" key="7">
    <source>
        <dbReference type="ARBA" id="ARBA00023125"/>
    </source>
</evidence>
<feature type="active site" evidence="10">
    <location>
        <position position="242"/>
    </location>
</feature>